<name>A0A6V8SJZ4_9CLOT</name>
<evidence type="ECO:0000256" key="8">
    <source>
        <dbReference type="SAM" id="Phobius"/>
    </source>
</evidence>
<evidence type="ECO:0000259" key="9">
    <source>
        <dbReference type="PROSITE" id="PS51123"/>
    </source>
</evidence>
<evidence type="ECO:0000256" key="2">
    <source>
        <dbReference type="ARBA" id="ARBA00008914"/>
    </source>
</evidence>
<evidence type="ECO:0000256" key="3">
    <source>
        <dbReference type="ARBA" id="ARBA00022475"/>
    </source>
</evidence>
<evidence type="ECO:0000256" key="7">
    <source>
        <dbReference type="PROSITE-ProRule" id="PRU00473"/>
    </source>
</evidence>
<dbReference type="Proteomes" id="UP000580568">
    <property type="component" value="Unassembled WGS sequence"/>
</dbReference>
<keyword evidence="5 8" id="KW-1133">Transmembrane helix</keyword>
<protein>
    <submittedName>
        <fullName evidence="10">Motility protein B</fullName>
    </submittedName>
</protein>
<dbReference type="GO" id="GO:0005886">
    <property type="term" value="C:plasma membrane"/>
    <property type="evidence" value="ECO:0007669"/>
    <property type="project" value="UniProtKB-SubCell"/>
</dbReference>
<comment type="subcellular location">
    <subcellularLocation>
        <location evidence="1">Cell membrane</location>
        <topology evidence="1">Single-pass membrane protein</topology>
    </subcellularLocation>
</comment>
<dbReference type="EMBL" id="BLZR01000001">
    <property type="protein sequence ID" value="GFP77086.1"/>
    <property type="molecule type" value="Genomic_DNA"/>
</dbReference>
<evidence type="ECO:0000256" key="5">
    <source>
        <dbReference type="ARBA" id="ARBA00022989"/>
    </source>
</evidence>
<dbReference type="RefSeq" id="WP_183278475.1">
    <property type="nucleotide sequence ID" value="NZ_BLZR01000001.1"/>
</dbReference>
<evidence type="ECO:0000313" key="11">
    <source>
        <dbReference type="Proteomes" id="UP000580568"/>
    </source>
</evidence>
<keyword evidence="11" id="KW-1185">Reference proteome</keyword>
<keyword evidence="6 7" id="KW-0472">Membrane</keyword>
<dbReference type="PANTHER" id="PTHR30329:SF21">
    <property type="entry name" value="LIPOPROTEIN YIAD-RELATED"/>
    <property type="match status" value="1"/>
</dbReference>
<evidence type="ECO:0000256" key="4">
    <source>
        <dbReference type="ARBA" id="ARBA00022692"/>
    </source>
</evidence>
<evidence type="ECO:0000256" key="6">
    <source>
        <dbReference type="ARBA" id="ARBA00023136"/>
    </source>
</evidence>
<keyword evidence="4 8" id="KW-0812">Transmembrane</keyword>
<evidence type="ECO:0000256" key="1">
    <source>
        <dbReference type="ARBA" id="ARBA00004162"/>
    </source>
</evidence>
<dbReference type="InterPro" id="IPR050330">
    <property type="entry name" value="Bact_OuterMem_StrucFunc"/>
</dbReference>
<dbReference type="PROSITE" id="PS51123">
    <property type="entry name" value="OMPA_2"/>
    <property type="match status" value="1"/>
</dbReference>
<feature type="transmembrane region" description="Helical" evidence="8">
    <location>
        <begin position="16"/>
        <end position="37"/>
    </location>
</feature>
<comment type="similarity">
    <text evidence="2">Belongs to the MotB family.</text>
</comment>
<gene>
    <name evidence="10" type="ORF">bsdtw1_03200</name>
</gene>
<dbReference type="PANTHER" id="PTHR30329">
    <property type="entry name" value="STATOR ELEMENT OF FLAGELLAR MOTOR COMPLEX"/>
    <property type="match status" value="1"/>
</dbReference>
<proteinExistence type="inferred from homology"/>
<dbReference type="InterPro" id="IPR036737">
    <property type="entry name" value="OmpA-like_sf"/>
</dbReference>
<dbReference type="Pfam" id="PF00691">
    <property type="entry name" value="OmpA"/>
    <property type="match status" value="1"/>
</dbReference>
<comment type="caution">
    <text evidence="10">The sequence shown here is derived from an EMBL/GenBank/DDBJ whole genome shotgun (WGS) entry which is preliminary data.</text>
</comment>
<keyword evidence="3" id="KW-1003">Cell membrane</keyword>
<reference evidence="10 11" key="1">
    <citation type="submission" date="2020-07" db="EMBL/GenBank/DDBJ databases">
        <title>A new beta-1,3-glucan-decomposing anaerobic bacterium isolated from anoxic soil subjected to biological soil disinfestation.</title>
        <authorList>
            <person name="Ueki A."/>
            <person name="Tonouchi A."/>
        </authorList>
    </citation>
    <scope>NUCLEOTIDE SEQUENCE [LARGE SCALE GENOMIC DNA]</scope>
    <source>
        <strain evidence="10 11">TW1</strain>
    </source>
</reference>
<dbReference type="InterPro" id="IPR006665">
    <property type="entry name" value="OmpA-like"/>
</dbReference>
<dbReference type="InterPro" id="IPR025713">
    <property type="entry name" value="MotB-like_N_dom"/>
</dbReference>
<dbReference type="CDD" id="cd07185">
    <property type="entry name" value="OmpA_C-like"/>
    <property type="match status" value="1"/>
</dbReference>
<dbReference type="Gene3D" id="3.30.1330.60">
    <property type="entry name" value="OmpA-like domain"/>
    <property type="match status" value="1"/>
</dbReference>
<evidence type="ECO:0000313" key="10">
    <source>
        <dbReference type="EMBL" id="GFP77086.1"/>
    </source>
</evidence>
<dbReference type="AlphaFoldDB" id="A0A6V8SJZ4"/>
<organism evidence="10 11">
    <name type="scientific">Clostridium fungisolvens</name>
    <dbReference type="NCBI Taxonomy" id="1604897"/>
    <lineage>
        <taxon>Bacteria</taxon>
        <taxon>Bacillati</taxon>
        <taxon>Bacillota</taxon>
        <taxon>Clostridia</taxon>
        <taxon>Eubacteriales</taxon>
        <taxon>Clostridiaceae</taxon>
        <taxon>Clostridium</taxon>
    </lineage>
</organism>
<dbReference type="Pfam" id="PF13677">
    <property type="entry name" value="MotB_plug"/>
    <property type="match status" value="1"/>
</dbReference>
<feature type="domain" description="OmpA-like" evidence="9">
    <location>
        <begin position="110"/>
        <end position="231"/>
    </location>
</feature>
<accession>A0A6V8SJZ4</accession>
<sequence length="235" mass="26403">MARRRVQEEQVKNDQWLIPFSSTILVLLILFILLYSFSTMDEQSLSSIPTSLQGILTGQGAKVKAQSTDIVENTASDLEKKANINDIYEKSKKYIEDNKLGASVELKQDDRGVILQLRDSLLFESGKADLIPDSKSLLDKVGNLIKTVPNNIIVEGHTDNVPINTYRFQSNWDLSASRAVNVVKFFIDQENVNAARFTAAGFGEYKPIVDNSTAENRAKNRRINILIVALEREKK</sequence>
<dbReference type="SUPFAM" id="SSF103088">
    <property type="entry name" value="OmpA-like"/>
    <property type="match status" value="1"/>
</dbReference>